<accession>A0ABW8MSP1</accession>
<organism evidence="1 2">
    <name type="scientific">Caballeronia udeis</name>
    <dbReference type="NCBI Taxonomy" id="1232866"/>
    <lineage>
        <taxon>Bacteria</taxon>
        <taxon>Pseudomonadati</taxon>
        <taxon>Pseudomonadota</taxon>
        <taxon>Betaproteobacteria</taxon>
        <taxon>Burkholderiales</taxon>
        <taxon>Burkholderiaceae</taxon>
        <taxon>Caballeronia</taxon>
    </lineage>
</organism>
<evidence type="ECO:0000313" key="1">
    <source>
        <dbReference type="EMBL" id="MFK4446719.1"/>
    </source>
</evidence>
<gene>
    <name evidence="1" type="ORF">ABH943_006751</name>
</gene>
<comment type="caution">
    <text evidence="1">The sequence shown here is derived from an EMBL/GenBank/DDBJ whole genome shotgun (WGS) entry which is preliminary data.</text>
</comment>
<keyword evidence="2" id="KW-1185">Reference proteome</keyword>
<evidence type="ECO:0000313" key="2">
    <source>
        <dbReference type="Proteomes" id="UP001620514"/>
    </source>
</evidence>
<dbReference type="EMBL" id="JBIYDN010000028">
    <property type="protein sequence ID" value="MFK4446719.1"/>
    <property type="molecule type" value="Genomic_DNA"/>
</dbReference>
<name>A0ABW8MSP1_9BURK</name>
<protein>
    <submittedName>
        <fullName evidence="1">Uncharacterized protein</fullName>
    </submittedName>
</protein>
<proteinExistence type="predicted"/>
<sequence>MGMFARAGGRVFGFWRAGGERLGLGLSRQVLGLVVGVSAGLLLSALPVCKSRIFSLSLLATVRGGTSFLCPSDKKTKQRKRFQTTLP</sequence>
<dbReference type="Proteomes" id="UP001620514">
    <property type="component" value="Unassembled WGS sequence"/>
</dbReference>
<reference evidence="1 2" key="1">
    <citation type="submission" date="2024-11" db="EMBL/GenBank/DDBJ databases">
        <title>Using genomics to understand microbial adaptation to soil warming.</title>
        <authorList>
            <person name="Deangelis K.M. PhD."/>
        </authorList>
    </citation>
    <scope>NUCLEOTIDE SEQUENCE [LARGE SCALE GENOMIC DNA]</scope>
    <source>
        <strain evidence="1 2">GAS97</strain>
    </source>
</reference>